<protein>
    <submittedName>
        <fullName evidence="1">Uncharacterized protein</fullName>
    </submittedName>
</protein>
<comment type="caution">
    <text evidence="1">The sequence shown here is derived from an EMBL/GenBank/DDBJ whole genome shotgun (WGS) entry which is preliminary data.</text>
</comment>
<name>A0A5C7Y215_9MYCO</name>
<gene>
    <name evidence="1" type="ORF">E6Q54_11820</name>
</gene>
<evidence type="ECO:0000313" key="2">
    <source>
        <dbReference type="Proteomes" id="UP000321797"/>
    </source>
</evidence>
<evidence type="ECO:0000313" key="1">
    <source>
        <dbReference type="EMBL" id="TXI55909.1"/>
    </source>
</evidence>
<proteinExistence type="predicted"/>
<reference evidence="1 2" key="1">
    <citation type="submission" date="2018-09" db="EMBL/GenBank/DDBJ databases">
        <title>Metagenome Assembled Genomes from an Advanced Water Purification Facility.</title>
        <authorList>
            <person name="Stamps B.W."/>
            <person name="Spear J.R."/>
        </authorList>
    </citation>
    <scope>NUCLEOTIDE SEQUENCE [LARGE SCALE GENOMIC DNA]</scope>
    <source>
        <strain evidence="1">Bin_29_2</strain>
    </source>
</reference>
<dbReference type="RefSeq" id="WP_276760730.1">
    <property type="nucleotide sequence ID" value="NZ_SSGD01000061.1"/>
</dbReference>
<dbReference type="AlphaFoldDB" id="A0A5C7Y215"/>
<sequence length="110" mass="12088">MSTVATPTIEQGMEMLMRLTDALEDSRGEPIVCPPAYAELMGTWRRLDGERRFLAKWEATAAKASTEAVFDGTALAAHCVATQMEYIAECWRDAVNEYLAADVSEGWAPA</sequence>
<organism evidence="1 2">
    <name type="scientific">Mycolicibacter arupensis</name>
    <dbReference type="NCBI Taxonomy" id="342002"/>
    <lineage>
        <taxon>Bacteria</taxon>
        <taxon>Bacillati</taxon>
        <taxon>Actinomycetota</taxon>
        <taxon>Actinomycetes</taxon>
        <taxon>Mycobacteriales</taxon>
        <taxon>Mycobacteriaceae</taxon>
        <taxon>Mycolicibacter</taxon>
    </lineage>
</organism>
<dbReference type="Proteomes" id="UP000321797">
    <property type="component" value="Unassembled WGS sequence"/>
</dbReference>
<accession>A0A5C7Y215</accession>
<dbReference type="EMBL" id="SSGD01000061">
    <property type="protein sequence ID" value="TXI55909.1"/>
    <property type="molecule type" value="Genomic_DNA"/>
</dbReference>